<proteinExistence type="predicted"/>
<sequence>MSDSAVVDDDIPETPEHSHRIFRTVTELVMHLDSLPESQFYLYGVHEDNLAFSFCLPTATMPRIFNTSGLSMGSISANLSQVTRFILRGDDGNSTVSVDNLFHVFQCLPELETLVVTGMPLDNVVAALSRLRDDSEEPILRRLQNLYTRGIGENALPLTRFLGQRLEPELPVPQVVCPASLKSSVGTRYGDVRAIEDLKPGEFPKPFSVPEQMQKFLQMNLETVHFASSLMPAMLMSTNVEPDGLDPETT</sequence>
<name>A0ACC0TZ82_9AGAM</name>
<dbReference type="EMBL" id="JAGFNK010000272">
    <property type="protein sequence ID" value="KAI9454500.1"/>
    <property type="molecule type" value="Genomic_DNA"/>
</dbReference>
<evidence type="ECO:0000313" key="2">
    <source>
        <dbReference type="Proteomes" id="UP001207468"/>
    </source>
</evidence>
<keyword evidence="2" id="KW-1185">Reference proteome</keyword>
<comment type="caution">
    <text evidence="1">The sequence shown here is derived from an EMBL/GenBank/DDBJ whole genome shotgun (WGS) entry which is preliminary data.</text>
</comment>
<protein>
    <submittedName>
        <fullName evidence="1">Uncharacterized protein</fullName>
    </submittedName>
</protein>
<reference evidence="1" key="1">
    <citation type="submission" date="2021-03" db="EMBL/GenBank/DDBJ databases">
        <title>Evolutionary priming and transition to the ectomycorrhizal habit in an iconic lineage of mushroom-forming fungi: is preadaptation a requirement?</title>
        <authorList>
            <consortium name="DOE Joint Genome Institute"/>
            <person name="Looney B.P."/>
            <person name="Miyauchi S."/>
            <person name="Morin E."/>
            <person name="Drula E."/>
            <person name="Courty P.E."/>
            <person name="Chicoki N."/>
            <person name="Fauchery L."/>
            <person name="Kohler A."/>
            <person name="Kuo A."/>
            <person name="LaButti K."/>
            <person name="Pangilinan J."/>
            <person name="Lipzen A."/>
            <person name="Riley R."/>
            <person name="Andreopoulos W."/>
            <person name="He G."/>
            <person name="Johnson J."/>
            <person name="Barry K.W."/>
            <person name="Grigoriev I.V."/>
            <person name="Nagy L."/>
            <person name="Hibbett D."/>
            <person name="Henrissat B."/>
            <person name="Matheny P.B."/>
            <person name="Labbe J."/>
            <person name="Martin A.F."/>
        </authorList>
    </citation>
    <scope>NUCLEOTIDE SEQUENCE</scope>
    <source>
        <strain evidence="1">BPL698</strain>
    </source>
</reference>
<accession>A0ACC0TZ82</accession>
<gene>
    <name evidence="1" type="ORF">F5148DRAFT_426186</name>
</gene>
<organism evidence="1 2">
    <name type="scientific">Russula earlei</name>
    <dbReference type="NCBI Taxonomy" id="71964"/>
    <lineage>
        <taxon>Eukaryota</taxon>
        <taxon>Fungi</taxon>
        <taxon>Dikarya</taxon>
        <taxon>Basidiomycota</taxon>
        <taxon>Agaricomycotina</taxon>
        <taxon>Agaricomycetes</taxon>
        <taxon>Russulales</taxon>
        <taxon>Russulaceae</taxon>
        <taxon>Russula</taxon>
    </lineage>
</organism>
<evidence type="ECO:0000313" key="1">
    <source>
        <dbReference type="EMBL" id="KAI9454500.1"/>
    </source>
</evidence>
<dbReference type="Proteomes" id="UP001207468">
    <property type="component" value="Unassembled WGS sequence"/>
</dbReference>